<evidence type="ECO:0000259" key="18">
    <source>
        <dbReference type="SMART" id="SM00482"/>
    </source>
</evidence>
<dbReference type="GO" id="GO:0006261">
    <property type="term" value="P:DNA-templated DNA replication"/>
    <property type="evidence" value="ECO:0007669"/>
    <property type="project" value="UniProtKB-UniRule"/>
</dbReference>
<dbReference type="PROSITE" id="PS00447">
    <property type="entry name" value="DNA_POLYMERASE_A"/>
    <property type="match status" value="1"/>
</dbReference>
<dbReference type="InterPro" id="IPR036397">
    <property type="entry name" value="RNaseH_sf"/>
</dbReference>
<keyword evidence="16" id="KW-0378">Hydrolase</keyword>
<accession>A0AAV4ZQY1</accession>
<keyword evidence="20" id="KW-1185">Reference proteome</keyword>
<evidence type="ECO:0000256" key="10">
    <source>
        <dbReference type="ARBA" id="ARBA00022839"/>
    </source>
</evidence>
<dbReference type="Proteomes" id="UP001055247">
    <property type="component" value="Unassembled WGS sequence"/>
</dbReference>
<dbReference type="GO" id="GO:0003677">
    <property type="term" value="F:DNA binding"/>
    <property type="evidence" value="ECO:0007669"/>
    <property type="project" value="UniProtKB-UniRule"/>
</dbReference>
<gene>
    <name evidence="16 19" type="primary">polA</name>
    <name evidence="19" type="ORF">BHAOGJBA_4479</name>
</gene>
<dbReference type="Gene3D" id="1.20.1060.10">
    <property type="entry name" value="Taq DNA Polymerase, Chain T, domain 4"/>
    <property type="match status" value="1"/>
</dbReference>
<reference evidence="19" key="2">
    <citation type="submission" date="2021-08" db="EMBL/GenBank/DDBJ databases">
        <authorList>
            <person name="Tani A."/>
            <person name="Ola A."/>
            <person name="Ogura Y."/>
            <person name="Katsura K."/>
            <person name="Hayashi T."/>
        </authorList>
    </citation>
    <scope>NUCLEOTIDE SEQUENCE</scope>
    <source>
        <strain evidence="19">DSM 16372</strain>
    </source>
</reference>
<dbReference type="CDD" id="cd08637">
    <property type="entry name" value="DNA_pol_A_pol_I_C"/>
    <property type="match status" value="1"/>
</dbReference>
<dbReference type="InterPro" id="IPR002298">
    <property type="entry name" value="DNA_polymerase_A"/>
</dbReference>
<dbReference type="PRINTS" id="PR00868">
    <property type="entry name" value="DNAPOLI"/>
</dbReference>
<dbReference type="InterPro" id="IPR043502">
    <property type="entry name" value="DNA/RNA_pol_sf"/>
</dbReference>
<evidence type="ECO:0000256" key="4">
    <source>
        <dbReference type="ARBA" id="ARBA00020311"/>
    </source>
</evidence>
<evidence type="ECO:0000256" key="5">
    <source>
        <dbReference type="ARBA" id="ARBA00022679"/>
    </source>
</evidence>
<keyword evidence="6 16" id="KW-0548">Nucleotidyltransferase</keyword>
<dbReference type="GO" id="GO:0008409">
    <property type="term" value="F:5'-3' exonuclease activity"/>
    <property type="evidence" value="ECO:0007669"/>
    <property type="project" value="UniProtKB-UniRule"/>
</dbReference>
<keyword evidence="13 16" id="KW-0234">DNA repair</keyword>
<dbReference type="SMART" id="SM00475">
    <property type="entry name" value="53EXOc"/>
    <property type="match status" value="1"/>
</dbReference>
<feature type="domain" description="5'-3' exonuclease" evidence="17">
    <location>
        <begin position="11"/>
        <end position="288"/>
    </location>
</feature>
<evidence type="ECO:0000256" key="8">
    <source>
        <dbReference type="ARBA" id="ARBA00022722"/>
    </source>
</evidence>
<keyword evidence="5 16" id="KW-0808">Transferase</keyword>
<evidence type="ECO:0000259" key="17">
    <source>
        <dbReference type="SMART" id="SM00475"/>
    </source>
</evidence>
<dbReference type="Gene3D" id="3.40.50.1010">
    <property type="entry name" value="5'-nuclease"/>
    <property type="match status" value="1"/>
</dbReference>
<dbReference type="InterPro" id="IPR019760">
    <property type="entry name" value="DNA-dir_DNA_pol_A_CS"/>
</dbReference>
<dbReference type="Pfam" id="PF00476">
    <property type="entry name" value="DNA_pol_A"/>
    <property type="match status" value="1"/>
</dbReference>
<dbReference type="InterPro" id="IPR012337">
    <property type="entry name" value="RNaseH-like_sf"/>
</dbReference>
<dbReference type="CDD" id="cd09859">
    <property type="entry name" value="PIN_53EXO"/>
    <property type="match status" value="1"/>
</dbReference>
<dbReference type="Gene3D" id="3.30.420.10">
    <property type="entry name" value="Ribonuclease H-like superfamily/Ribonuclease H"/>
    <property type="match status" value="1"/>
</dbReference>
<dbReference type="GO" id="GO:0003887">
    <property type="term" value="F:DNA-directed DNA polymerase activity"/>
    <property type="evidence" value="ECO:0007669"/>
    <property type="project" value="UniProtKB-UniRule"/>
</dbReference>
<dbReference type="PANTHER" id="PTHR10133:SF27">
    <property type="entry name" value="DNA POLYMERASE NU"/>
    <property type="match status" value="1"/>
</dbReference>
<keyword evidence="12 16" id="KW-0238">DNA-binding</keyword>
<evidence type="ECO:0000256" key="13">
    <source>
        <dbReference type="ARBA" id="ARBA00023204"/>
    </source>
</evidence>
<evidence type="ECO:0000256" key="1">
    <source>
        <dbReference type="ARBA" id="ARBA00007705"/>
    </source>
</evidence>
<dbReference type="CDD" id="cd09898">
    <property type="entry name" value="H3TH_53EXO"/>
    <property type="match status" value="1"/>
</dbReference>
<dbReference type="EC" id="2.7.7.7" evidence="3 15"/>
<keyword evidence="11 16" id="KW-0239">DNA-directed DNA polymerase</keyword>
<evidence type="ECO:0000256" key="7">
    <source>
        <dbReference type="ARBA" id="ARBA00022705"/>
    </source>
</evidence>
<dbReference type="SMART" id="SM00279">
    <property type="entry name" value="HhH2"/>
    <property type="match status" value="1"/>
</dbReference>
<feature type="domain" description="DNA-directed DNA polymerase family A palm" evidence="18">
    <location>
        <begin position="711"/>
        <end position="917"/>
    </location>
</feature>
<organism evidence="19 20">
    <name type="scientific">Methylobacterium hispanicum</name>
    <dbReference type="NCBI Taxonomy" id="270350"/>
    <lineage>
        <taxon>Bacteria</taxon>
        <taxon>Pseudomonadati</taxon>
        <taxon>Pseudomonadota</taxon>
        <taxon>Alphaproteobacteria</taxon>
        <taxon>Hyphomicrobiales</taxon>
        <taxon>Methylobacteriaceae</taxon>
        <taxon>Methylobacterium</taxon>
    </lineage>
</organism>
<keyword evidence="10 16" id="KW-0269">Exonuclease</keyword>
<dbReference type="GO" id="GO:0006302">
    <property type="term" value="P:double-strand break repair"/>
    <property type="evidence" value="ECO:0007669"/>
    <property type="project" value="TreeGrafter"/>
</dbReference>
<dbReference type="AlphaFoldDB" id="A0AAV4ZQY1"/>
<dbReference type="NCBIfam" id="NF004397">
    <property type="entry name" value="PRK05755.1"/>
    <property type="match status" value="1"/>
</dbReference>
<dbReference type="InterPro" id="IPR029060">
    <property type="entry name" value="PIN-like_dom_sf"/>
</dbReference>
<dbReference type="SUPFAM" id="SSF47807">
    <property type="entry name" value="5' to 3' exonuclease, C-terminal subdomain"/>
    <property type="match status" value="1"/>
</dbReference>
<dbReference type="EMBL" id="BPQO01000022">
    <property type="protein sequence ID" value="GJD90935.1"/>
    <property type="molecule type" value="Genomic_DNA"/>
</dbReference>
<dbReference type="Gene3D" id="3.30.70.370">
    <property type="match status" value="1"/>
</dbReference>
<reference evidence="19" key="1">
    <citation type="journal article" date="2016" name="Front. Microbiol.">
        <title>Genome Sequence of the Piezophilic, Mesophilic Sulfate-Reducing Bacterium Desulfovibrio indicus J2T.</title>
        <authorList>
            <person name="Cao J."/>
            <person name="Maignien L."/>
            <person name="Shao Z."/>
            <person name="Alain K."/>
            <person name="Jebbar M."/>
        </authorList>
    </citation>
    <scope>NUCLEOTIDE SEQUENCE</scope>
    <source>
        <strain evidence="19">DSM 16372</strain>
    </source>
</reference>
<evidence type="ECO:0000313" key="19">
    <source>
        <dbReference type="EMBL" id="GJD90935.1"/>
    </source>
</evidence>
<evidence type="ECO:0000256" key="3">
    <source>
        <dbReference type="ARBA" id="ARBA00012417"/>
    </source>
</evidence>
<dbReference type="FunFam" id="1.10.150.20:FF:000003">
    <property type="entry name" value="DNA polymerase I"/>
    <property type="match status" value="1"/>
</dbReference>
<evidence type="ECO:0000256" key="16">
    <source>
        <dbReference type="RuleBase" id="RU004460"/>
    </source>
</evidence>
<dbReference type="InterPro" id="IPR008918">
    <property type="entry name" value="HhH2"/>
</dbReference>
<sequence>MSSTLVLGPESRLVLVDASSFVFRAYHQSLNQDPKYNVRPSDGLPTGAVRLFFAKLFQFVRDGAAGVVPTHLGIVFDKGSRESHRRQLFPEYKANRSETPADLRPQMPLVRAAVRAFGLPVIELDRTEADDLIATYARNAEAKGAEVVIVSADKDLQQLVSPRVRFYDAESGSKGKPGYRPERNLDVDAVVAKWEGLQPDRIGDALALIGDASDNIPGVPGIGLKTAAQLLLAYGSLEALLDGAATIKQPKRRENILANAEGARLSRRLVELDCAVDLPVDPDALALPAPDGRRLVAYLKALELPALAKRVAKELSVDADGVAPDADLAAASAPVPAGDGPALPPFPATEPDAYGIVETRGQLDDWVAAARAAGRFGFHLHRGDGGALGLSLAVEPGRAVYVPVEHRAAGDGLFGGLAAGQIDAAEAWGALAALMEDPEVRKVGHDLKGASKAAGRLGFAIAAADDVGLMSYALESGLTGHELPQLATRHLGGAAPDPEVLRGHGRGRIPAESVAPRAAAPVVGQLADAALRLWAVLKPRLDGTPAQRVYEELELPMVPVLARMEATGVRIDRAALGHLSRDFGSTLARLETEIHGLAGGPFQIGSPKQIGDVLFERLGLPGGRRTPGGQWATGANVLEDLAAAGHDLPARLLDWRRTAKLKSTYADALLAAADPGTDRVHTTFSLAATTTGRLSSSDPNLQNIPVRTEEGRRIRAAFVAAEGHRILSADYSQVELRLLAHLADVPRMREAFAEGVDIHAATASDMFGVPVDAVPGEMRRRAKTINFGIVYGISAFGLSDRLGIGRQEAAEFIARYFERFPGIRDYVEGTKAFCHEHGYVRTLFGRVCHYPGIASGNASERMGVERQAVNAPIQGTAADIIRRAMIRMEGALLKAGLSARMLLQVHDELVFEVPAAGAEATMRVVSDVMAGAAAPDVDLAVPLVVEAKVADDWERAH</sequence>
<keyword evidence="8" id="KW-0540">Nuclease</keyword>
<dbReference type="FunFam" id="1.20.1060.10:FF:000001">
    <property type="entry name" value="DNA polymerase I"/>
    <property type="match status" value="1"/>
</dbReference>
<protein>
    <recommendedName>
        <fullName evidence="4 15">DNA polymerase I</fullName>
        <ecNumber evidence="3 15">2.7.7.7</ecNumber>
    </recommendedName>
</protein>
<dbReference type="InterPro" id="IPR020045">
    <property type="entry name" value="DNA_polI_H3TH"/>
</dbReference>
<dbReference type="PANTHER" id="PTHR10133">
    <property type="entry name" value="DNA POLYMERASE I"/>
    <property type="match status" value="1"/>
</dbReference>
<comment type="caution">
    <text evidence="19">The sequence shown here is derived from an EMBL/GenBank/DDBJ whole genome shotgun (WGS) entry which is preliminary data.</text>
</comment>
<evidence type="ECO:0000256" key="11">
    <source>
        <dbReference type="ARBA" id="ARBA00022932"/>
    </source>
</evidence>
<evidence type="ECO:0000256" key="6">
    <source>
        <dbReference type="ARBA" id="ARBA00022695"/>
    </source>
</evidence>
<evidence type="ECO:0000256" key="9">
    <source>
        <dbReference type="ARBA" id="ARBA00022763"/>
    </source>
</evidence>
<dbReference type="NCBIfam" id="TIGR00593">
    <property type="entry name" value="pola"/>
    <property type="match status" value="1"/>
</dbReference>
<dbReference type="Pfam" id="PF02739">
    <property type="entry name" value="5_3_exonuc_N"/>
    <property type="match status" value="1"/>
</dbReference>
<dbReference type="InterPro" id="IPR001098">
    <property type="entry name" value="DNA-dir_DNA_pol_A_palm_dom"/>
</dbReference>
<keyword evidence="9 16" id="KW-0227">DNA damage</keyword>
<evidence type="ECO:0000313" key="20">
    <source>
        <dbReference type="Proteomes" id="UP001055247"/>
    </source>
</evidence>
<comment type="catalytic activity">
    <reaction evidence="14 16">
        <text>DNA(n) + a 2'-deoxyribonucleoside 5'-triphosphate = DNA(n+1) + diphosphate</text>
        <dbReference type="Rhea" id="RHEA:22508"/>
        <dbReference type="Rhea" id="RHEA-COMP:17339"/>
        <dbReference type="Rhea" id="RHEA-COMP:17340"/>
        <dbReference type="ChEBI" id="CHEBI:33019"/>
        <dbReference type="ChEBI" id="CHEBI:61560"/>
        <dbReference type="ChEBI" id="CHEBI:173112"/>
        <dbReference type="EC" id="2.7.7.7"/>
    </reaction>
</comment>
<name>A0AAV4ZQY1_9HYPH</name>
<dbReference type="Pfam" id="PF01367">
    <property type="entry name" value="5_3_exonuc"/>
    <property type="match status" value="1"/>
</dbReference>
<evidence type="ECO:0000256" key="15">
    <source>
        <dbReference type="NCBIfam" id="TIGR00593"/>
    </source>
</evidence>
<dbReference type="InterPro" id="IPR020046">
    <property type="entry name" value="5-3_exonucl_a-hlix_arch_N"/>
</dbReference>
<evidence type="ECO:0000256" key="14">
    <source>
        <dbReference type="ARBA" id="ARBA00049244"/>
    </source>
</evidence>
<proteinExistence type="inferred from homology"/>
<comment type="similarity">
    <text evidence="1 16">Belongs to the DNA polymerase type-A family.</text>
</comment>
<dbReference type="FunFam" id="1.10.150.20:FF:000002">
    <property type="entry name" value="DNA polymerase I"/>
    <property type="match status" value="1"/>
</dbReference>
<dbReference type="SUPFAM" id="SSF88723">
    <property type="entry name" value="PIN domain-like"/>
    <property type="match status" value="1"/>
</dbReference>
<dbReference type="SUPFAM" id="SSF53098">
    <property type="entry name" value="Ribonuclease H-like"/>
    <property type="match status" value="1"/>
</dbReference>
<dbReference type="Gene3D" id="1.10.150.20">
    <property type="entry name" value="5' to 3' exonuclease, C-terminal subdomain"/>
    <property type="match status" value="2"/>
</dbReference>
<comment type="subunit">
    <text evidence="2">Single-chain monomer with multiple functions.</text>
</comment>
<dbReference type="SUPFAM" id="SSF56672">
    <property type="entry name" value="DNA/RNA polymerases"/>
    <property type="match status" value="1"/>
</dbReference>
<keyword evidence="7 16" id="KW-0235">DNA replication</keyword>
<dbReference type="InterPro" id="IPR036279">
    <property type="entry name" value="5-3_exonuclease_C_sf"/>
</dbReference>
<dbReference type="SMART" id="SM00482">
    <property type="entry name" value="POLAc"/>
    <property type="match status" value="1"/>
</dbReference>
<dbReference type="InterPro" id="IPR018320">
    <property type="entry name" value="DNA_polymerase_1"/>
</dbReference>
<comment type="function">
    <text evidence="16">In addition to polymerase activity, this DNA polymerase exhibits 5'-3' exonuclease activity.</text>
</comment>
<dbReference type="InterPro" id="IPR002421">
    <property type="entry name" value="5-3_exonuclease"/>
</dbReference>
<evidence type="ECO:0000256" key="12">
    <source>
        <dbReference type="ARBA" id="ARBA00023125"/>
    </source>
</evidence>
<dbReference type="RefSeq" id="WP_238231120.1">
    <property type="nucleotide sequence ID" value="NZ_BPQO01000022.1"/>
</dbReference>
<evidence type="ECO:0000256" key="2">
    <source>
        <dbReference type="ARBA" id="ARBA00011541"/>
    </source>
</evidence>